<dbReference type="PANTHER" id="PTHR42686">
    <property type="entry name" value="GH17980P-RELATED"/>
    <property type="match status" value="1"/>
</dbReference>
<dbReference type="AlphaFoldDB" id="A0A7W9GVW1"/>
<dbReference type="Pfam" id="PF00248">
    <property type="entry name" value="Aldo_ket_red"/>
    <property type="match status" value="1"/>
</dbReference>
<accession>A0A7W9GVW1</accession>
<name>A0A7W9GVW1_9ACTN</name>
<keyword evidence="3" id="KW-1185">Reference proteome</keyword>
<comment type="caution">
    <text evidence="2">The sequence shown here is derived from an EMBL/GenBank/DDBJ whole genome shotgun (WGS) entry which is preliminary data.</text>
</comment>
<dbReference type="CDD" id="cd19152">
    <property type="entry name" value="AKR_AKR15A"/>
    <property type="match status" value="1"/>
</dbReference>
<dbReference type="InterPro" id="IPR036812">
    <property type="entry name" value="NAD(P)_OxRdtase_dom_sf"/>
</dbReference>
<dbReference type="Gene3D" id="3.20.20.100">
    <property type="entry name" value="NADP-dependent oxidoreductase domain"/>
    <property type="match status" value="1"/>
</dbReference>
<evidence type="ECO:0000313" key="2">
    <source>
        <dbReference type="EMBL" id="MBB5791015.1"/>
    </source>
</evidence>
<dbReference type="EC" id="1.1.1.122" evidence="2"/>
<gene>
    <name evidence="2" type="ORF">HD601_005590</name>
</gene>
<reference evidence="2 3" key="1">
    <citation type="submission" date="2020-08" db="EMBL/GenBank/DDBJ databases">
        <title>Sequencing the genomes of 1000 actinobacteria strains.</title>
        <authorList>
            <person name="Klenk H.-P."/>
        </authorList>
    </citation>
    <scope>NUCLEOTIDE SEQUENCE [LARGE SCALE GENOMIC DNA]</scope>
    <source>
        <strain evidence="2 3">DSM 102122</strain>
    </source>
</reference>
<dbReference type="GO" id="GO:0005829">
    <property type="term" value="C:cytosol"/>
    <property type="evidence" value="ECO:0007669"/>
    <property type="project" value="TreeGrafter"/>
</dbReference>
<proteinExistence type="predicted"/>
<dbReference type="SUPFAM" id="SSF51430">
    <property type="entry name" value="NAD(P)-linked oxidoreductase"/>
    <property type="match status" value="1"/>
</dbReference>
<dbReference type="GO" id="GO:0047834">
    <property type="term" value="F:D-threo-aldose 1-dehydrogenase activity"/>
    <property type="evidence" value="ECO:0007669"/>
    <property type="project" value="UniProtKB-EC"/>
</dbReference>
<dbReference type="RefSeq" id="WP_184827461.1">
    <property type="nucleotide sequence ID" value="NZ_JACHMM010000001.1"/>
</dbReference>
<keyword evidence="2" id="KW-0560">Oxidoreductase</keyword>
<dbReference type="Proteomes" id="UP000542813">
    <property type="component" value="Unassembled WGS sequence"/>
</dbReference>
<evidence type="ECO:0000313" key="3">
    <source>
        <dbReference type="Proteomes" id="UP000542813"/>
    </source>
</evidence>
<sequence>MAEPLPSFGLGLAPLGKDPDAPWRETVDTAWDAGVRFFDTAPLYGPSRRAEHRLGAALRGRPRGSFAVATKSGWIMLDDGARVADFSYDATLRSVAESLRLLDMDRLDVLHVHDPAEHHDAALAGAYRAAARLRDEGVVGRIGAGFNDGPAAARFVRAADLDCLLIALRYTLLDQSALTSLLPLCHQRGVAVIAAGVFGSGLLADPADGAPYAYVPAPPELVGRAKRLAAVCARHGVPLAAAALRFPFGHPAVRSVVVGAGTPAEIADDVRLESLEVPGELWAELVAERLLPEEVPTP</sequence>
<evidence type="ECO:0000259" key="1">
    <source>
        <dbReference type="Pfam" id="PF00248"/>
    </source>
</evidence>
<protein>
    <submittedName>
        <fullName evidence="2">D-threo-aldose 1-dehydrogenase</fullName>
        <ecNumber evidence="2">1.1.1.122</ecNumber>
    </submittedName>
</protein>
<dbReference type="EMBL" id="JACHMM010000001">
    <property type="protein sequence ID" value="MBB5791015.1"/>
    <property type="molecule type" value="Genomic_DNA"/>
</dbReference>
<dbReference type="InterPro" id="IPR020471">
    <property type="entry name" value="AKR"/>
</dbReference>
<organism evidence="2 3">
    <name type="scientific">Jiangella mangrovi</name>
    <dbReference type="NCBI Taxonomy" id="1524084"/>
    <lineage>
        <taxon>Bacteria</taxon>
        <taxon>Bacillati</taxon>
        <taxon>Actinomycetota</taxon>
        <taxon>Actinomycetes</taxon>
        <taxon>Jiangellales</taxon>
        <taxon>Jiangellaceae</taxon>
        <taxon>Jiangella</taxon>
    </lineage>
</organism>
<feature type="domain" description="NADP-dependent oxidoreductase" evidence="1">
    <location>
        <begin position="10"/>
        <end position="284"/>
    </location>
</feature>
<dbReference type="InterPro" id="IPR023210">
    <property type="entry name" value="NADP_OxRdtase_dom"/>
</dbReference>
<dbReference type="PANTHER" id="PTHR42686:SF1">
    <property type="entry name" value="GH17980P-RELATED"/>
    <property type="match status" value="1"/>
</dbReference>